<reference evidence="2 3" key="1">
    <citation type="journal article" date="2016" name="Nat. Commun.">
        <title>Genomes of cryptic chimpanzee Plasmodium species reveal key evolutionary events leading to human malaria.</title>
        <authorList>
            <person name="Sundararaman S.A."/>
            <person name="Plenderleith L.J."/>
            <person name="Liu W."/>
            <person name="Loy D.E."/>
            <person name="Learn G.H."/>
            <person name="Li Y."/>
            <person name="Shaw K.S."/>
            <person name="Ayouba A."/>
            <person name="Peeters M."/>
            <person name="Speede S."/>
            <person name="Shaw G.M."/>
            <person name="Bushman F.D."/>
            <person name="Brisson D."/>
            <person name="Rayner J.C."/>
            <person name="Sharp P.M."/>
            <person name="Hahn B.H."/>
        </authorList>
    </citation>
    <scope>NUCLEOTIDE SEQUENCE [LARGE SCALE GENOMIC DNA]</scope>
    <source>
        <strain evidence="2 3">SY57</strain>
    </source>
</reference>
<name>A0A151L3F0_PLARE</name>
<sequence>MEKNIKLKISDTKSRILNFLTNKKTSVPNEDENNANTINKTKNIESPNNNSLNNSESNVINKKSNEKDTIKKKKKSGTILNLKNEQPPQALESEVKKGKVETESMTNQTM</sequence>
<gene>
    <name evidence="2" type="ORF">PRSY57_0006600</name>
</gene>
<dbReference type="Proteomes" id="UP000076359">
    <property type="component" value="Unassembled WGS sequence"/>
</dbReference>
<evidence type="ECO:0000313" key="3">
    <source>
        <dbReference type="Proteomes" id="UP000076359"/>
    </source>
</evidence>
<dbReference type="GeneID" id="30953526"/>
<dbReference type="AlphaFoldDB" id="A0A151L3F0"/>
<dbReference type="KEGG" id="prei:PRSY57_0006600"/>
<dbReference type="EMBL" id="LVLA01000104">
    <property type="protein sequence ID" value="KYN93480.1"/>
    <property type="molecule type" value="Genomic_DNA"/>
</dbReference>
<feature type="compositionally biased region" description="Basic and acidic residues" evidence="1">
    <location>
        <begin position="93"/>
        <end position="102"/>
    </location>
</feature>
<feature type="region of interest" description="Disordered" evidence="1">
    <location>
        <begin position="25"/>
        <end position="110"/>
    </location>
</feature>
<evidence type="ECO:0000313" key="2">
    <source>
        <dbReference type="EMBL" id="KYN93480.1"/>
    </source>
</evidence>
<protein>
    <submittedName>
        <fullName evidence="2">Uncharacterized protein</fullName>
    </submittedName>
</protein>
<feature type="compositionally biased region" description="Low complexity" evidence="1">
    <location>
        <begin position="34"/>
        <end position="62"/>
    </location>
</feature>
<dbReference type="VEuPathDB" id="PlasmoDB:PRCDC_0514700"/>
<dbReference type="VEuPathDB" id="PlasmoDB:PRG01_0514900"/>
<feature type="non-terminal residue" evidence="2">
    <location>
        <position position="110"/>
    </location>
</feature>
<comment type="caution">
    <text evidence="2">The sequence shown here is derived from an EMBL/GenBank/DDBJ whole genome shotgun (WGS) entry which is preliminary data.</text>
</comment>
<dbReference type="RefSeq" id="XP_019969829.1">
    <property type="nucleotide sequence ID" value="XM_020114169.1"/>
</dbReference>
<accession>A0A151L3F0</accession>
<evidence type="ECO:0000256" key="1">
    <source>
        <dbReference type="SAM" id="MobiDB-lite"/>
    </source>
</evidence>
<organism evidence="2 3">
    <name type="scientific">Plasmodium reichenowi</name>
    <dbReference type="NCBI Taxonomy" id="5854"/>
    <lineage>
        <taxon>Eukaryota</taxon>
        <taxon>Sar</taxon>
        <taxon>Alveolata</taxon>
        <taxon>Apicomplexa</taxon>
        <taxon>Aconoidasida</taxon>
        <taxon>Haemosporida</taxon>
        <taxon>Plasmodiidae</taxon>
        <taxon>Plasmodium</taxon>
        <taxon>Plasmodium (Laverania)</taxon>
    </lineage>
</organism>
<proteinExistence type="predicted"/>